<sequence length="43" mass="4244">MNKPLRHAVTLPGVAGTHAAGAARPPAAVGTGRPTRLHPGALP</sequence>
<comment type="caution">
    <text evidence="2">The sequence shown here is derived from an EMBL/GenBank/DDBJ whole genome shotgun (WGS) entry which is preliminary data.</text>
</comment>
<keyword evidence="3" id="KW-1185">Reference proteome</keyword>
<gene>
    <name evidence="2" type="ORF">ACFPZF_12775</name>
</gene>
<proteinExistence type="predicted"/>
<name>A0ABW0VA14_9ACTN</name>
<evidence type="ECO:0000313" key="3">
    <source>
        <dbReference type="Proteomes" id="UP001596066"/>
    </source>
</evidence>
<accession>A0ABW0VA14</accession>
<evidence type="ECO:0000256" key="1">
    <source>
        <dbReference type="SAM" id="MobiDB-lite"/>
    </source>
</evidence>
<feature type="region of interest" description="Disordered" evidence="1">
    <location>
        <begin position="1"/>
        <end position="43"/>
    </location>
</feature>
<dbReference type="RefSeq" id="WP_346143741.1">
    <property type="nucleotide sequence ID" value="NZ_BAAAUA010000014.1"/>
</dbReference>
<dbReference type="Proteomes" id="UP001596066">
    <property type="component" value="Unassembled WGS sequence"/>
</dbReference>
<organism evidence="2 3">
    <name type="scientific">Kitasatospora cinereorecta</name>
    <dbReference type="NCBI Taxonomy" id="285560"/>
    <lineage>
        <taxon>Bacteria</taxon>
        <taxon>Bacillati</taxon>
        <taxon>Actinomycetota</taxon>
        <taxon>Actinomycetes</taxon>
        <taxon>Kitasatosporales</taxon>
        <taxon>Streptomycetaceae</taxon>
        <taxon>Kitasatospora</taxon>
    </lineage>
</organism>
<reference evidence="3" key="1">
    <citation type="journal article" date="2019" name="Int. J. Syst. Evol. Microbiol.">
        <title>The Global Catalogue of Microorganisms (GCM) 10K type strain sequencing project: providing services to taxonomists for standard genome sequencing and annotation.</title>
        <authorList>
            <consortium name="The Broad Institute Genomics Platform"/>
            <consortium name="The Broad Institute Genome Sequencing Center for Infectious Disease"/>
            <person name="Wu L."/>
            <person name="Ma J."/>
        </authorList>
    </citation>
    <scope>NUCLEOTIDE SEQUENCE [LARGE SCALE GENOMIC DNA]</scope>
    <source>
        <strain evidence="3">CGMCC 4.1622</strain>
    </source>
</reference>
<protein>
    <submittedName>
        <fullName evidence="2">Uncharacterized protein</fullName>
    </submittedName>
</protein>
<feature type="compositionally biased region" description="Low complexity" evidence="1">
    <location>
        <begin position="12"/>
        <end position="34"/>
    </location>
</feature>
<dbReference type="EMBL" id="JBHSOC010000018">
    <property type="protein sequence ID" value="MFC5642218.1"/>
    <property type="molecule type" value="Genomic_DNA"/>
</dbReference>
<evidence type="ECO:0000313" key="2">
    <source>
        <dbReference type="EMBL" id="MFC5642218.1"/>
    </source>
</evidence>